<name>A0A161HLV1_9ASCO</name>
<keyword evidence="5 7" id="KW-1133">Transmembrane helix</keyword>
<evidence type="ECO:0000259" key="8">
    <source>
        <dbReference type="PROSITE" id="PS50850"/>
    </source>
</evidence>
<dbReference type="GO" id="GO:0005351">
    <property type="term" value="F:carbohydrate:proton symporter activity"/>
    <property type="evidence" value="ECO:0007669"/>
    <property type="project" value="TreeGrafter"/>
</dbReference>
<feature type="domain" description="Major facilitator superfamily (MFS) profile" evidence="8">
    <location>
        <begin position="54"/>
        <end position="454"/>
    </location>
</feature>
<dbReference type="Gene3D" id="1.20.1250.20">
    <property type="entry name" value="MFS general substrate transporter like domains"/>
    <property type="match status" value="1"/>
</dbReference>
<comment type="similarity">
    <text evidence="2">Belongs to the major facilitator superfamily. Sugar transporter (TC 2.A.1.1) family.</text>
</comment>
<reference evidence="9 10" key="1">
    <citation type="submission" date="2016-02" db="EMBL/GenBank/DDBJ databases">
        <title>Complete genome sequence and transcriptome regulation of the pentose utilising yeast Sugiyamaella lignohabitans.</title>
        <authorList>
            <person name="Bellasio M."/>
            <person name="Peymann A."/>
            <person name="Valli M."/>
            <person name="Sipitzky M."/>
            <person name="Graf A."/>
            <person name="Sauer M."/>
            <person name="Marx H."/>
            <person name="Mattanovich D."/>
        </authorList>
    </citation>
    <scope>NUCLEOTIDE SEQUENCE [LARGE SCALE GENOMIC DNA]</scope>
    <source>
        <strain evidence="9 10">CBS 10342</strain>
    </source>
</reference>
<feature type="transmembrane region" description="Helical" evidence="7">
    <location>
        <begin position="186"/>
        <end position="207"/>
    </location>
</feature>
<evidence type="ECO:0000256" key="1">
    <source>
        <dbReference type="ARBA" id="ARBA00004141"/>
    </source>
</evidence>
<feature type="transmembrane region" description="Helical" evidence="7">
    <location>
        <begin position="341"/>
        <end position="359"/>
    </location>
</feature>
<dbReference type="InterPro" id="IPR050360">
    <property type="entry name" value="MFS_Sugar_Transporters"/>
</dbReference>
<dbReference type="PANTHER" id="PTHR48022">
    <property type="entry name" value="PLASTIDIC GLUCOSE TRANSPORTER 4"/>
    <property type="match status" value="1"/>
</dbReference>
<dbReference type="Proteomes" id="UP000189580">
    <property type="component" value="Chromosome b"/>
</dbReference>
<evidence type="ECO:0000256" key="6">
    <source>
        <dbReference type="ARBA" id="ARBA00023136"/>
    </source>
</evidence>
<dbReference type="AlphaFoldDB" id="A0A161HLV1"/>
<evidence type="ECO:0000256" key="2">
    <source>
        <dbReference type="ARBA" id="ARBA00010992"/>
    </source>
</evidence>
<dbReference type="InterPro" id="IPR036259">
    <property type="entry name" value="MFS_trans_sf"/>
</dbReference>
<dbReference type="RefSeq" id="XP_018736934.1">
    <property type="nucleotide sequence ID" value="XM_018878974.1"/>
</dbReference>
<dbReference type="OrthoDB" id="6133115at2759"/>
<feature type="transmembrane region" description="Helical" evidence="7">
    <location>
        <begin position="87"/>
        <end position="111"/>
    </location>
</feature>
<evidence type="ECO:0000313" key="10">
    <source>
        <dbReference type="Proteomes" id="UP000189580"/>
    </source>
</evidence>
<feature type="transmembrane region" description="Helical" evidence="7">
    <location>
        <begin position="213"/>
        <end position="234"/>
    </location>
</feature>
<proteinExistence type="inferred from homology"/>
<evidence type="ECO:0000256" key="7">
    <source>
        <dbReference type="SAM" id="Phobius"/>
    </source>
</evidence>
<keyword evidence="4 7" id="KW-0812">Transmembrane</keyword>
<feature type="transmembrane region" description="Helical" evidence="7">
    <location>
        <begin position="49"/>
        <end position="67"/>
    </location>
</feature>
<keyword evidence="3" id="KW-0813">Transport</keyword>
<feature type="transmembrane region" description="Helical" evidence="7">
    <location>
        <begin position="153"/>
        <end position="174"/>
    </location>
</feature>
<dbReference type="GO" id="GO:0016020">
    <property type="term" value="C:membrane"/>
    <property type="evidence" value="ECO:0007669"/>
    <property type="project" value="UniProtKB-SubCell"/>
</dbReference>
<dbReference type="EMBL" id="CP014503">
    <property type="protein sequence ID" value="ANB14457.1"/>
    <property type="molecule type" value="Genomic_DNA"/>
</dbReference>
<evidence type="ECO:0000256" key="4">
    <source>
        <dbReference type="ARBA" id="ARBA00022692"/>
    </source>
</evidence>
<protein>
    <submittedName>
        <fullName evidence="9">Hexose transporter HXT13</fullName>
    </submittedName>
</protein>
<keyword evidence="10" id="KW-1185">Reference proteome</keyword>
<dbReference type="PANTHER" id="PTHR48022:SF13">
    <property type="entry name" value="MAJOR FACILITATOR SUPERFAMILY (MFS) PROFILE DOMAIN-CONTAINING PROTEIN"/>
    <property type="match status" value="1"/>
</dbReference>
<dbReference type="InterPro" id="IPR005828">
    <property type="entry name" value="MFS_sugar_transport-like"/>
</dbReference>
<dbReference type="InterPro" id="IPR020846">
    <property type="entry name" value="MFS_dom"/>
</dbReference>
<evidence type="ECO:0000256" key="5">
    <source>
        <dbReference type="ARBA" id="ARBA00022989"/>
    </source>
</evidence>
<feature type="transmembrane region" description="Helical" evidence="7">
    <location>
        <begin position="308"/>
        <end position="329"/>
    </location>
</feature>
<keyword evidence="6 7" id="KW-0472">Membrane</keyword>
<dbReference type="PROSITE" id="PS50850">
    <property type="entry name" value="MFS"/>
    <property type="match status" value="1"/>
</dbReference>
<accession>A0A161HLV1</accession>
<feature type="transmembrane region" description="Helical" evidence="7">
    <location>
        <begin position="123"/>
        <end position="141"/>
    </location>
</feature>
<evidence type="ECO:0000256" key="3">
    <source>
        <dbReference type="ARBA" id="ARBA00022448"/>
    </source>
</evidence>
<comment type="subcellular location">
    <subcellularLocation>
        <location evidence="1">Membrane</location>
        <topology evidence="1">Multi-pass membrane protein</topology>
    </subcellularLocation>
</comment>
<dbReference type="SUPFAM" id="SSF103473">
    <property type="entry name" value="MFS general substrate transporter"/>
    <property type="match status" value="1"/>
</dbReference>
<dbReference type="GeneID" id="30033915"/>
<organism evidence="9 10">
    <name type="scientific">Sugiyamaella lignohabitans</name>
    <dbReference type="NCBI Taxonomy" id="796027"/>
    <lineage>
        <taxon>Eukaryota</taxon>
        <taxon>Fungi</taxon>
        <taxon>Dikarya</taxon>
        <taxon>Ascomycota</taxon>
        <taxon>Saccharomycotina</taxon>
        <taxon>Dipodascomycetes</taxon>
        <taxon>Dipodascales</taxon>
        <taxon>Trichomonascaceae</taxon>
        <taxon>Sugiyamaella</taxon>
    </lineage>
</organism>
<feature type="transmembrane region" description="Helical" evidence="7">
    <location>
        <begin position="400"/>
        <end position="418"/>
    </location>
</feature>
<gene>
    <name evidence="9" type="primary">HXT13</name>
    <name evidence="9" type="ORF">AWJ20_2047</name>
</gene>
<feature type="transmembrane region" description="Helical" evidence="7">
    <location>
        <begin position="371"/>
        <end position="394"/>
    </location>
</feature>
<dbReference type="KEGG" id="slb:AWJ20_2047"/>
<sequence>MVDEKIQVENVEHVVYDSPEKEIVEFRGSDALLEAAQKDPPKIFSKRMLQLYIICLIPFLCSTMNGYDGSLLSSLLLLKPFNDTFGATTVGIKAGLISAMYQIGGVATIPFLGPVNDTFGRRFGMFFGCLIVVIGTVVQATSKNINQLMGGRFVLGFGVSFATAAAPIYAIEISHPSYRAAITGSYNTLYCWGSILATVVLFCTQNIPNNRAWIIPTYVQMVCPGLVVIFSMFLPESPRWLYCNGKQEKAKEILTYYHGEGNPENAFITLQIREFEEQLELDGTDKRWWDYRALFRDRASIYRLCCNLVYSCFGQLSNGGISYFVGAFYHSAGITSNRTIFSYNLGTGFLSFILALIGAQVIQQIGRRKVILGSLVGMTLFWALVTICVARFDASGEKTTAWAQAGIAFYILFGVVYGKLRCCLFRQVYILTKTQPSRLLLCKHFILMKSFHTK</sequence>
<dbReference type="FunFam" id="1.20.1250.20:FF:000134">
    <property type="entry name" value="MFS sugar transporter protein"/>
    <property type="match status" value="1"/>
</dbReference>
<evidence type="ECO:0000313" key="9">
    <source>
        <dbReference type="EMBL" id="ANB14457.1"/>
    </source>
</evidence>
<dbReference type="Pfam" id="PF00083">
    <property type="entry name" value="Sugar_tr"/>
    <property type="match status" value="1"/>
</dbReference>